<dbReference type="Gene3D" id="3.30.70.270">
    <property type="match status" value="1"/>
</dbReference>
<accession>A0A2K8UFB1</accession>
<organism evidence="3 4">
    <name type="scientific">Candidatus Thiodictyon syntrophicum</name>
    <dbReference type="NCBI Taxonomy" id="1166950"/>
    <lineage>
        <taxon>Bacteria</taxon>
        <taxon>Pseudomonadati</taxon>
        <taxon>Pseudomonadota</taxon>
        <taxon>Gammaproteobacteria</taxon>
        <taxon>Chromatiales</taxon>
        <taxon>Chromatiaceae</taxon>
        <taxon>Thiodictyon</taxon>
    </lineage>
</organism>
<sequence length="279" mass="30021">MDQSDAVPDAPRPPDSPADASTPAPGHAWGEELDRAHDTSDALAVGRFTLDGEPIYLNRGMNTVLDGATPDRPRRDYLVNPSFAQLLAGGTEGLLFAGWLTLGDGYRTNRTLHGQVYRKGAEVLILGEYDVVELDRFKPINDTHGHAAGDTVLQTVAERLKRSVRDTDSVARLGGDEFVVVLRDVEAPEHARQVAHEIQAALIKPIWLSGLSVRVSASIGVALGPQAGETAEDLLHRADQAMYAAKRVRPPPHPLPGRMGPLASRRGHLGPEPLDQAGD</sequence>
<dbReference type="InterPro" id="IPR043128">
    <property type="entry name" value="Rev_trsase/Diguanyl_cyclase"/>
</dbReference>
<dbReference type="PANTHER" id="PTHR46663:SF2">
    <property type="entry name" value="GGDEF DOMAIN-CONTAINING PROTEIN"/>
    <property type="match status" value="1"/>
</dbReference>
<evidence type="ECO:0000313" key="4">
    <source>
        <dbReference type="Proteomes" id="UP000232638"/>
    </source>
</evidence>
<feature type="region of interest" description="Disordered" evidence="1">
    <location>
        <begin position="247"/>
        <end position="279"/>
    </location>
</feature>
<dbReference type="NCBIfam" id="TIGR00254">
    <property type="entry name" value="GGDEF"/>
    <property type="match status" value="1"/>
</dbReference>
<dbReference type="SMART" id="SM00267">
    <property type="entry name" value="GGDEF"/>
    <property type="match status" value="1"/>
</dbReference>
<dbReference type="EMBL" id="CP020370">
    <property type="protein sequence ID" value="AUB84278.1"/>
    <property type="molecule type" value="Genomic_DNA"/>
</dbReference>
<gene>
    <name evidence="3" type="ORF">THSYN_27310</name>
</gene>
<dbReference type="Pfam" id="PF00990">
    <property type="entry name" value="GGDEF"/>
    <property type="match status" value="1"/>
</dbReference>
<evidence type="ECO:0000313" key="3">
    <source>
        <dbReference type="EMBL" id="AUB84278.1"/>
    </source>
</evidence>
<dbReference type="InterPro" id="IPR029787">
    <property type="entry name" value="Nucleotide_cyclase"/>
</dbReference>
<reference evidence="3 4" key="1">
    <citation type="submission" date="2017-03" db="EMBL/GenBank/DDBJ databases">
        <title>Complete genome sequence of Candidatus 'Thiodictyon syntrophicum' sp. nov. strain Cad16T, a photolithoautotroph purple sulfur bacterium isolated from an alpine meromictic lake.</title>
        <authorList>
            <person name="Luedin S.M."/>
            <person name="Pothier J.F."/>
            <person name="Danza F."/>
            <person name="Storelli N."/>
            <person name="Wittwer M."/>
            <person name="Tonolla M."/>
        </authorList>
    </citation>
    <scope>NUCLEOTIDE SEQUENCE [LARGE SCALE GENOMIC DNA]</scope>
    <source>
        <strain evidence="3 4">Cad16T</strain>
    </source>
</reference>
<proteinExistence type="predicted"/>
<dbReference type="CDD" id="cd01949">
    <property type="entry name" value="GGDEF"/>
    <property type="match status" value="1"/>
</dbReference>
<dbReference type="KEGG" id="tsy:THSYN_27310"/>
<name>A0A2K8UFB1_9GAMM</name>
<keyword evidence="4" id="KW-1185">Reference proteome</keyword>
<dbReference type="PANTHER" id="PTHR46663">
    <property type="entry name" value="DIGUANYLATE CYCLASE DGCT-RELATED"/>
    <property type="match status" value="1"/>
</dbReference>
<dbReference type="Proteomes" id="UP000232638">
    <property type="component" value="Chromosome"/>
</dbReference>
<dbReference type="AlphaFoldDB" id="A0A2K8UFB1"/>
<feature type="domain" description="GGDEF" evidence="2">
    <location>
        <begin position="125"/>
        <end position="266"/>
    </location>
</feature>
<protein>
    <recommendedName>
        <fullName evidence="2">GGDEF domain-containing protein</fullName>
    </recommendedName>
</protein>
<dbReference type="InterPro" id="IPR000160">
    <property type="entry name" value="GGDEF_dom"/>
</dbReference>
<dbReference type="PROSITE" id="PS50887">
    <property type="entry name" value="GGDEF"/>
    <property type="match status" value="1"/>
</dbReference>
<dbReference type="SUPFAM" id="SSF55073">
    <property type="entry name" value="Nucleotide cyclase"/>
    <property type="match status" value="1"/>
</dbReference>
<evidence type="ECO:0000259" key="2">
    <source>
        <dbReference type="PROSITE" id="PS50887"/>
    </source>
</evidence>
<dbReference type="OrthoDB" id="5623169at2"/>
<evidence type="ECO:0000256" key="1">
    <source>
        <dbReference type="SAM" id="MobiDB-lite"/>
    </source>
</evidence>
<feature type="region of interest" description="Disordered" evidence="1">
    <location>
        <begin position="1"/>
        <end position="28"/>
    </location>
</feature>
<dbReference type="RefSeq" id="WP_100921940.1">
    <property type="nucleotide sequence ID" value="NZ_CP020370.1"/>
</dbReference>
<dbReference type="InterPro" id="IPR052163">
    <property type="entry name" value="DGC-Regulatory_Protein"/>
</dbReference>